<evidence type="ECO:0000256" key="1">
    <source>
        <dbReference type="HAMAP-Rule" id="MF_00707"/>
    </source>
</evidence>
<dbReference type="Pfam" id="PF13291">
    <property type="entry name" value="ACT_4"/>
    <property type="match status" value="1"/>
</dbReference>
<protein>
    <recommendedName>
        <fullName evidence="1">UPF0735 ACT domain-containing protein SAMN02746064_01883</fullName>
    </recommendedName>
</protein>
<dbReference type="PIRSF" id="PIRSF025624">
    <property type="entry name" value="ACT_PheB"/>
    <property type="match status" value="1"/>
</dbReference>
<keyword evidence="4" id="KW-1185">Reference proteome</keyword>
<dbReference type="InterPro" id="IPR002912">
    <property type="entry name" value="ACT_dom"/>
</dbReference>
<dbReference type="STRING" id="1120975.SAMN02746064_01883"/>
<organism evidence="3 4">
    <name type="scientific">Alkalibacter saccharofermentans DSM 14828</name>
    <dbReference type="NCBI Taxonomy" id="1120975"/>
    <lineage>
        <taxon>Bacteria</taxon>
        <taxon>Bacillati</taxon>
        <taxon>Bacillota</taxon>
        <taxon>Clostridia</taxon>
        <taxon>Eubacteriales</taxon>
        <taxon>Eubacteriaceae</taxon>
        <taxon>Alkalibacter</taxon>
    </lineage>
</organism>
<dbReference type="SUPFAM" id="SSF55021">
    <property type="entry name" value="ACT-like"/>
    <property type="match status" value="1"/>
</dbReference>
<dbReference type="AlphaFoldDB" id="A0A1M4YWB8"/>
<sequence>MLTKYLIVSKDILPEYYDKVLEARNLIESGRQKNISDAVKAVGISRSTYYKYKDFIFSPSNHLGRKATLSFILEHKKGILSHLLNILAEENANILTINQDIPINNSAIVNITLDVLELNLSMDQLMDKLKGLEGITKVRLLAIE</sequence>
<dbReference type="InterPro" id="IPR045865">
    <property type="entry name" value="ACT-like_dom_sf"/>
</dbReference>
<gene>
    <name evidence="3" type="ORF">SAMN02746064_01883</name>
</gene>
<feature type="domain" description="ACT" evidence="2">
    <location>
        <begin position="68"/>
        <end position="143"/>
    </location>
</feature>
<name>A0A1M4YWB8_9FIRM</name>
<dbReference type="OrthoDB" id="9788773at2"/>
<evidence type="ECO:0000259" key="2">
    <source>
        <dbReference type="PROSITE" id="PS51671"/>
    </source>
</evidence>
<dbReference type="EMBL" id="FQTU01000014">
    <property type="protein sequence ID" value="SHF10030.1"/>
    <property type="molecule type" value="Genomic_DNA"/>
</dbReference>
<dbReference type="InterPro" id="IPR008310">
    <property type="entry name" value="UPF0735_ACT_dom-cont"/>
</dbReference>
<dbReference type="PROSITE" id="PS51671">
    <property type="entry name" value="ACT"/>
    <property type="match status" value="1"/>
</dbReference>
<evidence type="ECO:0000313" key="4">
    <source>
        <dbReference type="Proteomes" id="UP000184251"/>
    </source>
</evidence>
<proteinExistence type="inferred from homology"/>
<dbReference type="HAMAP" id="MF_00707">
    <property type="entry name" value="UPF0735"/>
    <property type="match status" value="1"/>
</dbReference>
<dbReference type="Proteomes" id="UP000184251">
    <property type="component" value="Unassembled WGS sequence"/>
</dbReference>
<reference evidence="3 4" key="1">
    <citation type="submission" date="2016-11" db="EMBL/GenBank/DDBJ databases">
        <authorList>
            <person name="Jaros S."/>
            <person name="Januszkiewicz K."/>
            <person name="Wedrychowicz H."/>
        </authorList>
    </citation>
    <scope>NUCLEOTIDE SEQUENCE [LARGE SCALE GENOMIC DNA]</scope>
    <source>
        <strain evidence="3 4">DSM 14828</strain>
    </source>
</reference>
<comment type="similarity">
    <text evidence="1">Belongs to the UPF0735 family.</text>
</comment>
<dbReference type="Gene3D" id="3.30.70.260">
    <property type="match status" value="1"/>
</dbReference>
<dbReference type="NCBIfam" id="NF003361">
    <property type="entry name" value="PRK04435.1"/>
    <property type="match status" value="1"/>
</dbReference>
<evidence type="ECO:0000313" key="3">
    <source>
        <dbReference type="EMBL" id="SHF10030.1"/>
    </source>
</evidence>
<dbReference type="RefSeq" id="WP_073271355.1">
    <property type="nucleotide sequence ID" value="NZ_FQTU01000014.1"/>
</dbReference>
<accession>A0A1M4YWB8</accession>